<evidence type="ECO:0000313" key="2">
    <source>
        <dbReference type="Proteomes" id="UP000295096"/>
    </source>
</evidence>
<evidence type="ECO:0000313" key="1">
    <source>
        <dbReference type="EMBL" id="TDH64404.1"/>
    </source>
</evidence>
<gene>
    <name evidence="1" type="ORF">E2C06_00195</name>
</gene>
<comment type="caution">
    <text evidence="1">The sequence shown here is derived from an EMBL/GenBank/DDBJ whole genome shotgun (WGS) entry which is preliminary data.</text>
</comment>
<accession>A0A4R5QLK8</accession>
<name>A0A4R5QLK8_9PROT</name>
<dbReference type="AlphaFoldDB" id="A0A4R5QLK8"/>
<organism evidence="1 2">
    <name type="scientific">Dankookia rubra</name>
    <dbReference type="NCBI Taxonomy" id="1442381"/>
    <lineage>
        <taxon>Bacteria</taxon>
        <taxon>Pseudomonadati</taxon>
        <taxon>Pseudomonadota</taxon>
        <taxon>Alphaproteobacteria</taxon>
        <taxon>Acetobacterales</taxon>
        <taxon>Roseomonadaceae</taxon>
        <taxon>Dankookia</taxon>
    </lineage>
</organism>
<keyword evidence="2" id="KW-1185">Reference proteome</keyword>
<dbReference type="EMBL" id="SMSJ01000001">
    <property type="protein sequence ID" value="TDH64404.1"/>
    <property type="molecule type" value="Genomic_DNA"/>
</dbReference>
<reference evidence="1 2" key="1">
    <citation type="journal article" date="2016" name="J. Microbiol.">
        <title>Dankookia rubra gen. nov., sp. nov., an alphaproteobacterium isolated from sediment of a shallow stream.</title>
        <authorList>
            <person name="Kim W.H."/>
            <person name="Kim D.H."/>
            <person name="Kang K."/>
            <person name="Ahn T.Y."/>
        </authorList>
    </citation>
    <scope>NUCLEOTIDE SEQUENCE [LARGE SCALE GENOMIC DNA]</scope>
    <source>
        <strain evidence="1 2">JCM30602</strain>
    </source>
</reference>
<sequence length="142" mass="14017">MGKPGASAGSDQLIGDLRGLVGDVLRVATTVLVQAPAVRAAGPGAAMPAGGLGAADARRLPALRRNLSNPLLAAAPRHLPVSGRRRRRDGSSDLVLAGFAPRHLTPGAIGVLTPVCGVLAGALLLGKALGGSVLGRDGAGYP</sequence>
<protein>
    <submittedName>
        <fullName evidence="1">Uncharacterized protein</fullName>
    </submittedName>
</protein>
<dbReference type="RefSeq" id="WP_133286560.1">
    <property type="nucleotide sequence ID" value="NZ_SMSJ01000001.1"/>
</dbReference>
<dbReference type="Proteomes" id="UP000295096">
    <property type="component" value="Unassembled WGS sequence"/>
</dbReference>
<proteinExistence type="predicted"/>